<reference evidence="1 2" key="1">
    <citation type="submission" date="2020-08" db="EMBL/GenBank/DDBJ databases">
        <title>A Genomic Blueprint of the Chicken Gut Microbiome.</title>
        <authorList>
            <person name="Gilroy R."/>
            <person name="Ravi A."/>
            <person name="Getino M."/>
            <person name="Pursley I."/>
            <person name="Horton D.L."/>
            <person name="Alikhan N.-F."/>
            <person name="Baker D."/>
            <person name="Gharbi K."/>
            <person name="Hall N."/>
            <person name="Watson M."/>
            <person name="Adriaenssens E.M."/>
            <person name="Foster-Nyarko E."/>
            <person name="Jarju S."/>
            <person name="Secka A."/>
            <person name="Antonio M."/>
            <person name="Oren A."/>
            <person name="Chaudhuri R."/>
            <person name="La Ragione R.M."/>
            <person name="Hildebrand F."/>
            <person name="Pallen M.J."/>
        </authorList>
    </citation>
    <scope>NUCLEOTIDE SEQUENCE [LARGE SCALE GENOMIC DNA]</scope>
    <source>
        <strain evidence="1 2">Re31</strain>
    </source>
</reference>
<organism evidence="1 2">
    <name type="scientific">Ureibacillus galli</name>
    <dbReference type="NCBI Taxonomy" id="2762222"/>
    <lineage>
        <taxon>Bacteria</taxon>
        <taxon>Bacillati</taxon>
        <taxon>Bacillota</taxon>
        <taxon>Bacilli</taxon>
        <taxon>Bacillales</taxon>
        <taxon>Caryophanaceae</taxon>
        <taxon>Ureibacillus</taxon>
    </lineage>
</organism>
<accession>A0ABR8XGZ4</accession>
<protein>
    <recommendedName>
        <fullName evidence="3">Lipoprotein</fullName>
    </recommendedName>
</protein>
<dbReference type="EMBL" id="JACSQA010000040">
    <property type="protein sequence ID" value="MBD8028444.1"/>
    <property type="molecule type" value="Genomic_DNA"/>
</dbReference>
<sequence length="140" mass="16436">MKHLLKLFSFLLFGVILVACSDDSRYLIRADVQIVNEDESLEEEEMILDIITLDSIKSIIHEVDWEQESDEEMVRKEDVLVTLFYKEDENSPEQLFLYRIWFHEDQSVSIISNNEEEGYGTLDEEFGIKLKNILTNGQID</sequence>
<keyword evidence="2" id="KW-1185">Reference proteome</keyword>
<name>A0ABR8XGZ4_9BACL</name>
<evidence type="ECO:0000313" key="2">
    <source>
        <dbReference type="Proteomes" id="UP000640930"/>
    </source>
</evidence>
<evidence type="ECO:0008006" key="3">
    <source>
        <dbReference type="Google" id="ProtNLM"/>
    </source>
</evidence>
<proteinExistence type="predicted"/>
<evidence type="ECO:0000313" key="1">
    <source>
        <dbReference type="EMBL" id="MBD8028444.1"/>
    </source>
</evidence>
<comment type="caution">
    <text evidence="1">The sequence shown here is derived from an EMBL/GenBank/DDBJ whole genome shotgun (WGS) entry which is preliminary data.</text>
</comment>
<dbReference type="PROSITE" id="PS51257">
    <property type="entry name" value="PROKAR_LIPOPROTEIN"/>
    <property type="match status" value="1"/>
</dbReference>
<dbReference type="Proteomes" id="UP000640930">
    <property type="component" value="Unassembled WGS sequence"/>
</dbReference>
<gene>
    <name evidence="1" type="ORF">H9636_17540</name>
</gene>
<dbReference type="RefSeq" id="WP_191708851.1">
    <property type="nucleotide sequence ID" value="NZ_JACSQA010000040.1"/>
</dbReference>